<comment type="similarity">
    <text evidence="2 8">Belongs to the HEATR1/UTP10 family.</text>
</comment>
<proteinExistence type="inferred from homology"/>
<feature type="domain" description="BP28 C-terminal" evidence="9">
    <location>
        <begin position="1733"/>
        <end position="1873"/>
    </location>
</feature>
<evidence type="ECO:0000256" key="2">
    <source>
        <dbReference type="ARBA" id="ARBA00010559"/>
    </source>
</evidence>
<dbReference type="GO" id="GO:0045943">
    <property type="term" value="P:positive regulation of transcription by RNA polymerase I"/>
    <property type="evidence" value="ECO:0007669"/>
    <property type="project" value="TreeGrafter"/>
</dbReference>
<keyword evidence="11" id="KW-1185">Reference proteome</keyword>
<dbReference type="PANTHER" id="PTHR13457:SF1">
    <property type="entry name" value="HEAT REPEAT-CONTAINING PROTEIN 1"/>
    <property type="match status" value="1"/>
</dbReference>
<gene>
    <name evidence="10" type="ORF">MIND_00966200</name>
</gene>
<dbReference type="GO" id="GO:0000462">
    <property type="term" value="P:maturation of SSU-rRNA from tricistronic rRNA transcript (SSU-rRNA, 5.8S rRNA, LSU-rRNA)"/>
    <property type="evidence" value="ECO:0007669"/>
    <property type="project" value="TreeGrafter"/>
</dbReference>
<comment type="subunit">
    <text evidence="8">Component of the ribosomal small subunit (SSU) processome.</text>
</comment>
<evidence type="ECO:0000256" key="7">
    <source>
        <dbReference type="ARBA" id="ARBA00023274"/>
    </source>
</evidence>
<evidence type="ECO:0000256" key="8">
    <source>
        <dbReference type="RuleBase" id="RU367065"/>
    </source>
</evidence>
<dbReference type="Pfam" id="PF08146">
    <property type="entry name" value="BP28CT"/>
    <property type="match status" value="1"/>
</dbReference>
<dbReference type="GeneID" id="59348792"/>
<dbReference type="Proteomes" id="UP000636479">
    <property type="component" value="Unassembled WGS sequence"/>
</dbReference>
<dbReference type="InterPro" id="IPR056473">
    <property type="entry name" value="HEAT_Utp10/HEAT1"/>
</dbReference>
<evidence type="ECO:0000256" key="4">
    <source>
        <dbReference type="ARBA" id="ARBA00022517"/>
    </source>
</evidence>
<dbReference type="GO" id="GO:0030686">
    <property type="term" value="C:90S preribosome"/>
    <property type="evidence" value="ECO:0007669"/>
    <property type="project" value="TreeGrafter"/>
</dbReference>
<evidence type="ECO:0000256" key="1">
    <source>
        <dbReference type="ARBA" id="ARBA00004604"/>
    </source>
</evidence>
<reference evidence="10" key="1">
    <citation type="submission" date="2020-05" db="EMBL/GenBank/DDBJ databases">
        <title>Mycena genomes resolve the evolution of fungal bioluminescence.</title>
        <authorList>
            <person name="Tsai I.J."/>
        </authorList>
    </citation>
    <scope>NUCLEOTIDE SEQUENCE</scope>
    <source>
        <strain evidence="10">171206Taipei</strain>
    </source>
</reference>
<evidence type="ECO:0000256" key="3">
    <source>
        <dbReference type="ARBA" id="ARBA00015399"/>
    </source>
</evidence>
<comment type="subcellular location">
    <subcellularLocation>
        <location evidence="1 8">Nucleus</location>
        <location evidence="1 8">Nucleolus</location>
    </subcellularLocation>
</comment>
<dbReference type="SUPFAM" id="SSF48371">
    <property type="entry name" value="ARM repeat"/>
    <property type="match status" value="2"/>
</dbReference>
<dbReference type="PANTHER" id="PTHR13457">
    <property type="entry name" value="BAP28"/>
    <property type="match status" value="1"/>
</dbReference>
<dbReference type="Pfam" id="PF12397">
    <property type="entry name" value="U3snoRNP10"/>
    <property type="match status" value="1"/>
</dbReference>
<dbReference type="GO" id="GO:0030515">
    <property type="term" value="F:snoRNA binding"/>
    <property type="evidence" value="ECO:0007669"/>
    <property type="project" value="TreeGrafter"/>
</dbReference>
<dbReference type="InterPro" id="IPR012954">
    <property type="entry name" value="BP28_C_dom"/>
</dbReference>
<name>A0A8H6VX50_9AGAR</name>
<dbReference type="GO" id="GO:0032040">
    <property type="term" value="C:small-subunit processome"/>
    <property type="evidence" value="ECO:0007669"/>
    <property type="project" value="TreeGrafter"/>
</dbReference>
<evidence type="ECO:0000259" key="9">
    <source>
        <dbReference type="SMART" id="SM01036"/>
    </source>
</evidence>
<dbReference type="InterPro" id="IPR022125">
    <property type="entry name" value="U3snoRNP10_N"/>
</dbReference>
<accession>A0A8H6VX50</accession>
<evidence type="ECO:0000256" key="6">
    <source>
        <dbReference type="ARBA" id="ARBA00023242"/>
    </source>
</evidence>
<keyword evidence="7 8" id="KW-0687">Ribonucleoprotein</keyword>
<dbReference type="OrthoDB" id="31183at2759"/>
<comment type="caution">
    <text evidence="10">The sequence shown here is derived from an EMBL/GenBank/DDBJ whole genome shotgun (WGS) entry which is preliminary data.</text>
</comment>
<keyword evidence="6 8" id="KW-0539">Nucleus</keyword>
<protein>
    <recommendedName>
        <fullName evidence="3 8">U3 small nucleolar RNA-associated protein 10</fullName>
    </recommendedName>
</protein>
<organism evidence="10 11">
    <name type="scientific">Mycena indigotica</name>
    <dbReference type="NCBI Taxonomy" id="2126181"/>
    <lineage>
        <taxon>Eukaryota</taxon>
        <taxon>Fungi</taxon>
        <taxon>Dikarya</taxon>
        <taxon>Basidiomycota</taxon>
        <taxon>Agaricomycotina</taxon>
        <taxon>Agaricomycetes</taxon>
        <taxon>Agaricomycetidae</taxon>
        <taxon>Agaricales</taxon>
        <taxon>Marasmiineae</taxon>
        <taxon>Mycenaceae</taxon>
        <taxon>Mycena</taxon>
    </lineage>
</organism>
<evidence type="ECO:0000313" key="11">
    <source>
        <dbReference type="Proteomes" id="UP000636479"/>
    </source>
</evidence>
<sequence>MVSSLAAQLAKGASLNTNALVEGSRRKATESYLFTGRDADQHDLDTLHALSFNAFRQLRSLSPSLHEYEGQLFSDAARATDRTLLTQDEVARLDTTIDSLLPLLGPYLPEGPTGKVLEWLVRRFRINEFNVDGVLALFLPYHESPHFAKMLSILHIKPNSMWSFLIPFQSAAQPVPRPPLVTELLKRENSDARRFIIGLLPTAIKRNYVHHTLLAFNAATLHDYLVRGKSVDEGTLAHLLPALIEPLQNRTDAVGRDAILGSYILLSALSQTCKLQPQALRTIVHLMSNCARRVETKQFVNAVISVCDAQDQLDTFNETTCKNVLKLPNIDEELRIAEKWAGIDKFYNPLISIACTRLEADESAYSVLECIVGSPTVPTTSVGHLTALLLGKAVESTESSIPVRRLLSHIAQIHPDTLKAIADAQDDQEQIDNLILTLSAPQTSALLQSDEGNVVDSLSADERVRAAAVKELLKTAKSKELEDPDLNSLYAALLTRVQDNSQTVLKALYADEGVDSVMVRAALSDPQSYITNLALALQGKPKRQTLQLQMRLLSLVTPRYGAPFQEDIFHRLVFPFLLFSKTRQHSAEVVWSSTANAFELLKGCDAVKQRAQEAETGQDNKMERINQAIAIKLAENIIASNHFSTHLNALTRKLQDSDPHVRVLAYLIVRELLPRLEGKHQIDAANQVIEAINVQKLPELDESKLQGQSIEEYLSDANLHRMAVHKTTSKTTTHWLQVSALALIPTISRPADQTIDWFAEDADTLPALYVKLQRVVYKATSSTSRLPHVTIGLLSLLFVHLKDDALAFLAGLCVTDRDVDGAISVVALRHALAFLQAHKAESDGVDFQTIVPALIVCLQHPVAAVRIATLDCVEILNGLAENKFSTVYAFDVIYGTESEAQLQYLSQADLKRYLAALVDHKDHIMLDAGFVQVFHSQHLKRSTADKRKEIEYKQRILCYLLSHVSVLGLLSMRISLLESLRDVSDSARTEVIAELLASLGDGGVAIPVGTPMERFAALALSSFDASAASNLNDTKSTLWDIFVSALKRHLQSDGYSPACRTMLLAGLERNLLASLSIDRKLVVCTLLLDAGIADTDMYLPSKRVLAIAFSDISLVHRLLTSIKPNAASSPRASKRVKLTEPSDDPLPRLSLLAEVLAGISLPGSIELVSRLLETLHSIVQSPAETDIDISYIEQSLMSAVEHVADKITEIPNLSPGTIHLDILVELIRVADNPQTFNQALLLMATLARLAPDSVLHNVMPVFTFMGSNVFHRDDSYSFKVVQKTIDSIVPVMVSSLKQSYSARLDLYIASRDFLRVFTDASNHIPRHRRTHFFGHLVDVLGPVDFLAPLCMLLTDKSANRIARQSPDETQNLLSLPISVLHRHPATVQTFVLTEILREAQRLVARSLDSENLEPCVLDTTLDDEQQQPSATVFRKRAHALVVLAGHAVKTLTSDVEGLVDGTISNLVSLLIALSATGGVEEITSAARMTLKKALSCMPVADFVDAVLSILKSQESEVQIGVLVLFSERLDQVAKGARIKVSSRINEIIGEIRKHLLVHSEGPLAASSFQAIRSIALTMAPGEEGQLTSVVPFILSALKSQRTAEPALGALAPLCVQLGPRLIPSFRDIVTQCTALLREGFASQGPLEVFHGLLTSIPKFWSTAELGLVLRLYIDKHTSSSLSAFMKTVTKRAPTPVLLTALSELWPSVQSDPHIDRVVGYFDLLKRALRGGARPAVQDNVRLLFKIFQEGFDLDVVIPHGEVETQAKKQSITAFVELVVKLNEASFRPLFRKLYDWAFADETSQTKRKLTFCNVYTGLLDYFKGLMNPYMSFLLPSFVSTLKGYSNNKSSESALWQGILEIFAKSLVSDDGAFWRDDKLRLVTPSLIEQVPVCVRLGTDKDRELLSECLVALADSATDDTLLKSLNLDLLMLTRSEDVRLRIFALECATGLWTAHGGKFLPFVSETTTFIAECSEDEHDVVVRESLRLKNVLESIAGKITGL</sequence>
<keyword evidence="4 8" id="KW-0690">Ribosome biogenesis</keyword>
<keyword evidence="5 8" id="KW-0698">rRNA processing</keyword>
<dbReference type="Pfam" id="PF23243">
    <property type="entry name" value="HEAT_HEATR1"/>
    <property type="match status" value="1"/>
</dbReference>
<dbReference type="EMBL" id="JACAZF010000008">
    <property type="protein sequence ID" value="KAF7297329.1"/>
    <property type="molecule type" value="Genomic_DNA"/>
</dbReference>
<dbReference type="SMART" id="SM01036">
    <property type="entry name" value="BP28CT"/>
    <property type="match status" value="1"/>
</dbReference>
<evidence type="ECO:0000313" key="10">
    <source>
        <dbReference type="EMBL" id="KAF7297329.1"/>
    </source>
</evidence>
<dbReference type="RefSeq" id="XP_037217688.1">
    <property type="nucleotide sequence ID" value="XM_037366276.1"/>
</dbReference>
<dbReference type="GO" id="GO:0034455">
    <property type="term" value="C:t-UTP complex"/>
    <property type="evidence" value="ECO:0007669"/>
    <property type="project" value="TreeGrafter"/>
</dbReference>
<dbReference type="InterPro" id="IPR040191">
    <property type="entry name" value="UTP10"/>
</dbReference>
<dbReference type="InterPro" id="IPR016024">
    <property type="entry name" value="ARM-type_fold"/>
</dbReference>
<comment type="function">
    <text evidence="8">Involved in nucleolar processing of pre-18S ribosomal RNA.</text>
</comment>
<evidence type="ECO:0000256" key="5">
    <source>
        <dbReference type="ARBA" id="ARBA00022552"/>
    </source>
</evidence>